<evidence type="ECO:0000313" key="8">
    <source>
        <dbReference type="EMBL" id="CED82158.1"/>
    </source>
</evidence>
<dbReference type="AlphaFoldDB" id="A0A0F7SPV3"/>
<dbReference type="GO" id="GO:0005886">
    <property type="term" value="C:plasma membrane"/>
    <property type="evidence" value="ECO:0007669"/>
    <property type="project" value="TreeGrafter"/>
</dbReference>
<feature type="compositionally biased region" description="Polar residues" evidence="5">
    <location>
        <begin position="556"/>
        <end position="571"/>
    </location>
</feature>
<dbReference type="Pfam" id="PF07690">
    <property type="entry name" value="MFS_1"/>
    <property type="match status" value="1"/>
</dbReference>
<feature type="transmembrane region" description="Helical" evidence="6">
    <location>
        <begin position="419"/>
        <end position="443"/>
    </location>
</feature>
<comment type="subcellular location">
    <subcellularLocation>
        <location evidence="1">Membrane</location>
        <topology evidence="1">Multi-pass membrane protein</topology>
    </subcellularLocation>
</comment>
<evidence type="ECO:0000256" key="6">
    <source>
        <dbReference type="SAM" id="Phobius"/>
    </source>
</evidence>
<evidence type="ECO:0000256" key="4">
    <source>
        <dbReference type="ARBA" id="ARBA00023136"/>
    </source>
</evidence>
<evidence type="ECO:0000256" key="2">
    <source>
        <dbReference type="ARBA" id="ARBA00022692"/>
    </source>
</evidence>
<evidence type="ECO:0000256" key="3">
    <source>
        <dbReference type="ARBA" id="ARBA00022989"/>
    </source>
</evidence>
<feature type="transmembrane region" description="Helical" evidence="6">
    <location>
        <begin position="208"/>
        <end position="227"/>
    </location>
</feature>
<evidence type="ECO:0000259" key="7">
    <source>
        <dbReference type="PROSITE" id="PS50850"/>
    </source>
</evidence>
<feature type="transmembrane region" description="Helical" evidence="6">
    <location>
        <begin position="394"/>
        <end position="413"/>
    </location>
</feature>
<dbReference type="PROSITE" id="PS50850">
    <property type="entry name" value="MFS"/>
    <property type="match status" value="1"/>
</dbReference>
<dbReference type="PANTHER" id="PTHR23502:SF45">
    <property type="entry name" value="MAJOR FACILITATOR SUPERFAMILY (MFS) PROFILE DOMAIN-CONTAINING PROTEIN"/>
    <property type="match status" value="1"/>
</dbReference>
<dbReference type="PANTHER" id="PTHR23502">
    <property type="entry name" value="MAJOR FACILITATOR SUPERFAMILY"/>
    <property type="match status" value="1"/>
</dbReference>
<feature type="transmembrane region" description="Helical" evidence="6">
    <location>
        <begin position="123"/>
        <end position="143"/>
    </location>
</feature>
<dbReference type="EMBL" id="LN483124">
    <property type="protein sequence ID" value="CED82158.1"/>
    <property type="molecule type" value="Genomic_DNA"/>
</dbReference>
<feature type="region of interest" description="Disordered" evidence="5">
    <location>
        <begin position="1"/>
        <end position="53"/>
    </location>
</feature>
<feature type="transmembrane region" description="Helical" evidence="6">
    <location>
        <begin position="353"/>
        <end position="373"/>
    </location>
</feature>
<dbReference type="CDD" id="cd17323">
    <property type="entry name" value="MFS_Tpo1_MDR_like"/>
    <property type="match status" value="1"/>
</dbReference>
<proteinExistence type="predicted"/>
<evidence type="ECO:0000256" key="5">
    <source>
        <dbReference type="SAM" id="MobiDB-lite"/>
    </source>
</evidence>
<organism evidence="8">
    <name type="scientific">Phaffia rhodozyma</name>
    <name type="common">Yeast</name>
    <name type="synonym">Xanthophyllomyces dendrorhous</name>
    <dbReference type="NCBI Taxonomy" id="264483"/>
    <lineage>
        <taxon>Eukaryota</taxon>
        <taxon>Fungi</taxon>
        <taxon>Dikarya</taxon>
        <taxon>Basidiomycota</taxon>
        <taxon>Agaricomycotina</taxon>
        <taxon>Tremellomycetes</taxon>
        <taxon>Cystofilobasidiales</taxon>
        <taxon>Mrakiaceae</taxon>
        <taxon>Phaffia</taxon>
    </lineage>
</organism>
<evidence type="ECO:0000256" key="1">
    <source>
        <dbReference type="ARBA" id="ARBA00004141"/>
    </source>
</evidence>
<feature type="transmembrane region" description="Helical" evidence="6">
    <location>
        <begin position="180"/>
        <end position="201"/>
    </location>
</feature>
<feature type="transmembrane region" description="Helical" evidence="6">
    <location>
        <begin position="83"/>
        <end position="103"/>
    </location>
</feature>
<dbReference type="InterPro" id="IPR011701">
    <property type="entry name" value="MFS"/>
</dbReference>
<dbReference type="FunFam" id="1.20.1250.20:FF:000082">
    <property type="entry name" value="MFS multidrug transporter, putative"/>
    <property type="match status" value="1"/>
</dbReference>
<dbReference type="Gene3D" id="1.20.1250.20">
    <property type="entry name" value="MFS general substrate transporter like domains"/>
    <property type="match status" value="1"/>
</dbReference>
<dbReference type="InterPro" id="IPR020846">
    <property type="entry name" value="MFS_dom"/>
</dbReference>
<feature type="transmembrane region" description="Helical" evidence="6">
    <location>
        <begin position="315"/>
        <end position="341"/>
    </location>
</feature>
<dbReference type="GO" id="GO:0022857">
    <property type="term" value="F:transmembrane transporter activity"/>
    <property type="evidence" value="ECO:0007669"/>
    <property type="project" value="InterPro"/>
</dbReference>
<feature type="region of interest" description="Disordered" evidence="5">
    <location>
        <begin position="526"/>
        <end position="583"/>
    </location>
</feature>
<reference evidence="8" key="1">
    <citation type="submission" date="2014-08" db="EMBL/GenBank/DDBJ databases">
        <authorList>
            <person name="Sharma Rahul"/>
            <person name="Thines Marco"/>
        </authorList>
    </citation>
    <scope>NUCLEOTIDE SEQUENCE</scope>
</reference>
<keyword evidence="4 6" id="KW-0472">Membrane</keyword>
<keyword evidence="2 6" id="KW-0812">Transmembrane</keyword>
<dbReference type="SUPFAM" id="SSF103473">
    <property type="entry name" value="MFS general substrate transporter"/>
    <property type="match status" value="1"/>
</dbReference>
<feature type="compositionally biased region" description="Basic and acidic residues" evidence="5">
    <location>
        <begin position="546"/>
        <end position="555"/>
    </location>
</feature>
<sequence>MQSSHGLKKTPINASFFPNENEREDEHFENLDHSPTTTAPASEAGFSGGEKTADVKSKKKIILVQFEENDPENPMNWSTGRKWTITILLNLMTLIIGLSTSAYSSGITSMSEEFGVATVVGQVGMFTFNAACAIAPLFVAPLCELTGRRYIYLGAFLCFTLVDLMLALGKNIGTEIVGRLLSGLFGSIGTILVGGTFADMFVPRDRSVPMSVFTFAAIFSTIAAPLYCGFIDQSLGWRWIQWIHMIAAGVLLIAEFIFLKESRGAVILKARAASLRKETGDDRYRAPIELESDSIAQLFRESSLRAIQLLYKEPVVFLFGFWIALAWGVVFLFLSAIPLAFAGNRGWNTGIAGLPYLGLIVGCFIGFATGFWQDSMYYKAMDNNNGVPVPEARLYGAMVFGPLFPIGIIMFSFTQYGFVHWIAPIIALVLIILGIYHIFLAVYNYTSDSYAEYSSSAIAGQGFMRNMFAASFPLFATQMFKGMGYQWAGLMIACIGFCLVPLPFVLFKYGASIRAKSKFAASNTGLSADEDEQGAPNGKKLNGRATYDDEKENKQIEAQMSSQTDTNQDLQSAGFGDQAAQRV</sequence>
<dbReference type="InterPro" id="IPR036259">
    <property type="entry name" value="MFS_trans_sf"/>
</dbReference>
<feature type="transmembrane region" description="Helical" evidence="6">
    <location>
        <begin position="239"/>
        <end position="259"/>
    </location>
</feature>
<feature type="compositionally biased region" description="Basic and acidic residues" evidence="5">
    <location>
        <begin position="20"/>
        <end position="32"/>
    </location>
</feature>
<name>A0A0F7SPV3_PHARH</name>
<protein>
    <submittedName>
        <fullName evidence="8">Synaptic vesicle transporter SVOP and related transporters (Major facilitator superfamily)</fullName>
    </submittedName>
</protein>
<accession>A0A0F7SPV3</accession>
<keyword evidence="3 6" id="KW-1133">Transmembrane helix</keyword>
<feature type="transmembrane region" description="Helical" evidence="6">
    <location>
        <begin position="486"/>
        <end position="507"/>
    </location>
</feature>
<feature type="domain" description="Major facilitator superfamily (MFS) profile" evidence="7">
    <location>
        <begin position="85"/>
        <end position="513"/>
    </location>
</feature>
<feature type="transmembrane region" description="Helical" evidence="6">
    <location>
        <begin position="150"/>
        <end position="168"/>
    </location>
</feature>